<evidence type="ECO:0000313" key="8">
    <source>
        <dbReference type="EMBL" id="RAV21882.1"/>
    </source>
</evidence>
<evidence type="ECO:0000313" key="9">
    <source>
        <dbReference type="Proteomes" id="UP000250369"/>
    </source>
</evidence>
<dbReference type="GO" id="GO:2001059">
    <property type="term" value="P:D-tagatose 6-phosphate catabolic process"/>
    <property type="evidence" value="ECO:0007669"/>
    <property type="project" value="UniProtKB-UniPathway"/>
</dbReference>
<accession>A0A329MQQ1</accession>
<dbReference type="AlphaFoldDB" id="A0A329MQQ1"/>
<keyword evidence="2 6" id="KW-0808">Transferase</keyword>
<dbReference type="SUPFAM" id="SSF53613">
    <property type="entry name" value="Ribokinase-like"/>
    <property type="match status" value="1"/>
</dbReference>
<proteinExistence type="inferred from homology"/>
<evidence type="ECO:0000259" key="7">
    <source>
        <dbReference type="Pfam" id="PF00294"/>
    </source>
</evidence>
<keyword evidence="3 6" id="KW-0547">Nucleotide-binding</keyword>
<keyword evidence="6" id="KW-0423">Lactose metabolism</keyword>
<dbReference type="OrthoDB" id="9801219at2"/>
<feature type="domain" description="Carbohydrate kinase PfkB" evidence="7">
    <location>
        <begin position="10"/>
        <end position="287"/>
    </location>
</feature>
<dbReference type="GO" id="GO:0009024">
    <property type="term" value="F:tagatose-6-phosphate kinase activity"/>
    <property type="evidence" value="ECO:0007669"/>
    <property type="project" value="UniProtKB-EC"/>
</dbReference>
<evidence type="ECO:0000256" key="6">
    <source>
        <dbReference type="PIRNR" id="PIRNR000535"/>
    </source>
</evidence>
<dbReference type="PANTHER" id="PTHR46566">
    <property type="entry name" value="1-PHOSPHOFRUCTOKINASE-RELATED"/>
    <property type="match status" value="1"/>
</dbReference>
<dbReference type="Proteomes" id="UP000250369">
    <property type="component" value="Unassembled WGS sequence"/>
</dbReference>
<dbReference type="Gene3D" id="3.40.1190.20">
    <property type="match status" value="1"/>
</dbReference>
<dbReference type="EMBL" id="QMFB01000003">
    <property type="protein sequence ID" value="RAV21882.1"/>
    <property type="molecule type" value="Genomic_DNA"/>
</dbReference>
<dbReference type="NCBIfam" id="TIGR03168">
    <property type="entry name" value="1-PFK"/>
    <property type="match status" value="1"/>
</dbReference>
<dbReference type="Pfam" id="PF00294">
    <property type="entry name" value="PfkB"/>
    <property type="match status" value="1"/>
</dbReference>
<dbReference type="PIRSF" id="PIRSF000535">
    <property type="entry name" value="1PFK/6PFK/LacC"/>
    <property type="match status" value="1"/>
</dbReference>
<comment type="similarity">
    <text evidence="1">Belongs to the carbohydrate kinase pfkB family.</text>
</comment>
<comment type="catalytic activity">
    <reaction evidence="6">
        <text>D-tagatofuranose 6-phosphate + ATP = D-tagatofuranose 1,6-bisphosphate + ADP + H(+)</text>
        <dbReference type="Rhea" id="RHEA:12420"/>
        <dbReference type="ChEBI" id="CHEBI:15378"/>
        <dbReference type="ChEBI" id="CHEBI:30616"/>
        <dbReference type="ChEBI" id="CHEBI:58694"/>
        <dbReference type="ChEBI" id="CHEBI:58695"/>
        <dbReference type="ChEBI" id="CHEBI:456216"/>
        <dbReference type="EC" id="2.7.1.144"/>
    </reaction>
</comment>
<evidence type="ECO:0000256" key="2">
    <source>
        <dbReference type="ARBA" id="ARBA00022679"/>
    </source>
</evidence>
<name>A0A329MQQ1_9BACL</name>
<dbReference type="InterPro" id="IPR029056">
    <property type="entry name" value="Ribokinase-like"/>
</dbReference>
<evidence type="ECO:0000256" key="4">
    <source>
        <dbReference type="ARBA" id="ARBA00022777"/>
    </source>
</evidence>
<sequence>MITTVTLNAAIDKTYAAPGFALNKVSRVQRMDAAAGGKGINVARVVRSLGEPVTATGYIAGYNGRYIAEQVLKEGMGQDFVEAEGESRLCLNIIDAENGTQTELLEAGPVIDEAALQAMREKIRALASSSRYVVMSGSLPKGCPTGTYAELIAIAKEAGAVVALDTSGDALLEGVKAKPFLIKPNEDEIEKLLGKPAQTEEELIRCIKEVMAQGIGCVIVTLGAKGSLFGHEGRIYRVQAPVIDCVNAVGSGDSFVAGTVVGFARGGSAVDAVRLGTACGTANALNFKAGEVKIADIDRLLGEVIVEEIV</sequence>
<dbReference type="InterPro" id="IPR017583">
    <property type="entry name" value="Tagatose/fructose_Pkinase"/>
</dbReference>
<dbReference type="UniPathway" id="UPA00704">
    <property type="reaction ID" value="UER00715"/>
</dbReference>
<keyword evidence="5 6" id="KW-0067">ATP-binding</keyword>
<dbReference type="GO" id="GO:0005524">
    <property type="term" value="F:ATP binding"/>
    <property type="evidence" value="ECO:0007669"/>
    <property type="project" value="UniProtKB-KW"/>
</dbReference>
<dbReference type="FunFam" id="3.40.1190.20:FF:000001">
    <property type="entry name" value="Phosphofructokinase"/>
    <property type="match status" value="1"/>
</dbReference>
<comment type="pathway">
    <text evidence="6">Carbohydrate metabolism; D-tagatose 6-phosphate degradation; D-glyceraldehyde 3-phosphate and glycerone phosphate from D-tagatose 6-phosphate: step 1/2.</text>
</comment>
<dbReference type="GO" id="GO:0016052">
    <property type="term" value="P:carbohydrate catabolic process"/>
    <property type="evidence" value="ECO:0007669"/>
    <property type="project" value="UniProtKB-ARBA"/>
</dbReference>
<keyword evidence="9" id="KW-1185">Reference proteome</keyword>
<evidence type="ECO:0000256" key="1">
    <source>
        <dbReference type="ARBA" id="ARBA00005380"/>
    </source>
</evidence>
<comment type="caution">
    <text evidence="8">The sequence shown here is derived from an EMBL/GenBank/DDBJ whole genome shotgun (WGS) entry which is preliminary data.</text>
</comment>
<comment type="similarity">
    <text evidence="6">Belongs to the carbohydrate kinase PfkB family. LacC subfamily.</text>
</comment>
<dbReference type="InterPro" id="IPR002139">
    <property type="entry name" value="Ribo/fructo_kinase"/>
</dbReference>
<dbReference type="InterPro" id="IPR022463">
    <property type="entry name" value="1-PFruKinase"/>
</dbReference>
<dbReference type="PRINTS" id="PR00990">
    <property type="entry name" value="RIBOKINASE"/>
</dbReference>
<dbReference type="PANTHER" id="PTHR46566:SF2">
    <property type="entry name" value="ATP-DEPENDENT 6-PHOSPHOFRUCTOKINASE ISOZYME 2"/>
    <property type="match status" value="1"/>
</dbReference>
<protein>
    <recommendedName>
        <fullName evidence="6">Tagatose-6-phosphate kinase</fullName>
        <ecNumber evidence="6">2.7.1.144</ecNumber>
    </recommendedName>
</protein>
<dbReference type="GO" id="GO:0005829">
    <property type="term" value="C:cytosol"/>
    <property type="evidence" value="ECO:0007669"/>
    <property type="project" value="TreeGrafter"/>
</dbReference>
<dbReference type="EC" id="2.7.1.144" evidence="6"/>
<organism evidence="8 9">
    <name type="scientific">Paenibacillus contaminans</name>
    <dbReference type="NCBI Taxonomy" id="450362"/>
    <lineage>
        <taxon>Bacteria</taxon>
        <taxon>Bacillati</taxon>
        <taxon>Bacillota</taxon>
        <taxon>Bacilli</taxon>
        <taxon>Bacillales</taxon>
        <taxon>Paenibacillaceae</taxon>
        <taxon>Paenibacillus</taxon>
    </lineage>
</organism>
<gene>
    <name evidence="8" type="primary">pfkB</name>
    <name evidence="8" type="ORF">DQG23_07460</name>
</gene>
<evidence type="ECO:0000256" key="5">
    <source>
        <dbReference type="ARBA" id="ARBA00022840"/>
    </source>
</evidence>
<keyword evidence="4 8" id="KW-0418">Kinase</keyword>
<dbReference type="GO" id="GO:0008662">
    <property type="term" value="F:1-phosphofructokinase activity"/>
    <property type="evidence" value="ECO:0007669"/>
    <property type="project" value="InterPro"/>
</dbReference>
<dbReference type="GO" id="GO:0005988">
    <property type="term" value="P:lactose metabolic process"/>
    <property type="evidence" value="ECO:0007669"/>
    <property type="project" value="UniProtKB-KW"/>
</dbReference>
<reference evidence="8 9" key="1">
    <citation type="journal article" date="2009" name="Int. J. Syst. Evol. Microbiol.">
        <title>Paenibacillus contaminans sp. nov., isolated from a contaminated laboratory plate.</title>
        <authorList>
            <person name="Chou J.H."/>
            <person name="Lee J.H."/>
            <person name="Lin M.C."/>
            <person name="Chang P.S."/>
            <person name="Arun A.B."/>
            <person name="Young C.C."/>
            <person name="Chen W.M."/>
        </authorList>
    </citation>
    <scope>NUCLEOTIDE SEQUENCE [LARGE SCALE GENOMIC DNA]</scope>
    <source>
        <strain evidence="8 9">CKOBP-6</strain>
    </source>
</reference>
<dbReference type="GO" id="GO:0044281">
    <property type="term" value="P:small molecule metabolic process"/>
    <property type="evidence" value="ECO:0007669"/>
    <property type="project" value="UniProtKB-ARBA"/>
</dbReference>
<dbReference type="CDD" id="cd01164">
    <property type="entry name" value="FruK_PfkB_like"/>
    <property type="match status" value="1"/>
</dbReference>
<evidence type="ECO:0000256" key="3">
    <source>
        <dbReference type="ARBA" id="ARBA00022741"/>
    </source>
</evidence>
<dbReference type="NCBIfam" id="TIGR03828">
    <property type="entry name" value="pfkB"/>
    <property type="match status" value="1"/>
</dbReference>
<dbReference type="InterPro" id="IPR011611">
    <property type="entry name" value="PfkB_dom"/>
</dbReference>
<dbReference type="RefSeq" id="WP_113030191.1">
    <property type="nucleotide sequence ID" value="NZ_QMFB01000003.1"/>
</dbReference>